<keyword evidence="1" id="KW-0472">Membrane</keyword>
<evidence type="ECO:0000313" key="3">
    <source>
        <dbReference type="Proteomes" id="UP001149303"/>
    </source>
</evidence>
<sequence length="115" mass="13754">MEFILMHWEKITGILGLIFSFFAGFKMRKIRHQEAKNLALERRYKADLQKLENYKRAFDINAEMIESIKSDFMARIGSLHQYIEQLEHMNTKLHSIVAKQQKELDKYITKYGKDI</sequence>
<evidence type="ECO:0000256" key="1">
    <source>
        <dbReference type="SAM" id="Phobius"/>
    </source>
</evidence>
<evidence type="ECO:0000313" key="2">
    <source>
        <dbReference type="EMBL" id="MDE1206400.1"/>
    </source>
</evidence>
<name>A0A9X4EQJ9_9FLAO</name>
<reference evidence="2" key="1">
    <citation type="submission" date="2021-09" db="EMBL/GenBank/DDBJ databases">
        <authorList>
            <person name="Smyrli M."/>
        </authorList>
    </citation>
    <scope>NUCLEOTIDE SEQUENCE</scope>
    <source>
        <strain evidence="2">LAR25</strain>
    </source>
</reference>
<accession>A0A9X4EQJ9</accession>
<dbReference type="EMBL" id="JAIWJY010000003">
    <property type="protein sequence ID" value="MDE1206400.1"/>
    <property type="molecule type" value="Genomic_DNA"/>
</dbReference>
<proteinExistence type="predicted"/>
<gene>
    <name evidence="2" type="ORF">LCI24_06270</name>
</gene>
<protein>
    <submittedName>
        <fullName evidence="2">Uncharacterized protein</fullName>
    </submittedName>
</protein>
<feature type="transmembrane region" description="Helical" evidence="1">
    <location>
        <begin position="6"/>
        <end position="25"/>
    </location>
</feature>
<dbReference type="Proteomes" id="UP001149303">
    <property type="component" value="Unassembled WGS sequence"/>
</dbReference>
<organism evidence="2 3">
    <name type="scientific">Tenacibaculum larymnensis</name>
    <dbReference type="NCBI Taxonomy" id="2878201"/>
    <lineage>
        <taxon>Bacteria</taxon>
        <taxon>Pseudomonadati</taxon>
        <taxon>Bacteroidota</taxon>
        <taxon>Flavobacteriia</taxon>
        <taxon>Flavobacteriales</taxon>
        <taxon>Flavobacteriaceae</taxon>
        <taxon>Tenacibaculum</taxon>
    </lineage>
</organism>
<comment type="caution">
    <text evidence="2">The sequence shown here is derived from an EMBL/GenBank/DDBJ whole genome shotgun (WGS) entry which is preliminary data.</text>
</comment>
<keyword evidence="1" id="KW-1133">Transmembrane helix</keyword>
<keyword evidence="3" id="KW-1185">Reference proteome</keyword>
<keyword evidence="1" id="KW-0812">Transmembrane</keyword>
<dbReference type="RefSeq" id="WP_274639606.1">
    <property type="nucleotide sequence ID" value="NZ_JAIWJY010000003.1"/>
</dbReference>
<dbReference type="AlphaFoldDB" id="A0A9X4EQJ9"/>